<evidence type="ECO:0000256" key="1">
    <source>
        <dbReference type="SAM" id="MobiDB-lite"/>
    </source>
</evidence>
<dbReference type="InParanoid" id="A0A0H2RS28"/>
<feature type="compositionally biased region" description="Acidic residues" evidence="1">
    <location>
        <begin position="98"/>
        <end position="110"/>
    </location>
</feature>
<dbReference type="AlphaFoldDB" id="A0A0H2RS28"/>
<accession>A0A0H2RS28</accession>
<proteinExistence type="predicted"/>
<feature type="compositionally biased region" description="Low complexity" evidence="1">
    <location>
        <begin position="1"/>
        <end position="29"/>
    </location>
</feature>
<feature type="region of interest" description="Disordered" evidence="1">
    <location>
        <begin position="1"/>
        <end position="116"/>
    </location>
</feature>
<reference evidence="2 3" key="1">
    <citation type="submission" date="2015-04" db="EMBL/GenBank/DDBJ databases">
        <title>Complete genome sequence of Schizopora paradoxa KUC8140, a cosmopolitan wood degrader in East Asia.</title>
        <authorList>
            <consortium name="DOE Joint Genome Institute"/>
            <person name="Min B."/>
            <person name="Park H."/>
            <person name="Jang Y."/>
            <person name="Kim J.-J."/>
            <person name="Kim K.H."/>
            <person name="Pangilinan J."/>
            <person name="Lipzen A."/>
            <person name="Riley R."/>
            <person name="Grigoriev I.V."/>
            <person name="Spatafora J.W."/>
            <person name="Choi I.-G."/>
        </authorList>
    </citation>
    <scope>NUCLEOTIDE SEQUENCE [LARGE SCALE GENOMIC DNA]</scope>
    <source>
        <strain evidence="2 3">KUC8140</strain>
    </source>
</reference>
<protein>
    <submittedName>
        <fullName evidence="2">Uncharacterized protein</fullName>
    </submittedName>
</protein>
<dbReference type="EMBL" id="KQ086129">
    <property type="protein sequence ID" value="KLO07621.1"/>
    <property type="molecule type" value="Genomic_DNA"/>
</dbReference>
<dbReference type="Proteomes" id="UP000053477">
    <property type="component" value="Unassembled WGS sequence"/>
</dbReference>
<feature type="region of interest" description="Disordered" evidence="1">
    <location>
        <begin position="130"/>
        <end position="182"/>
    </location>
</feature>
<organism evidence="2 3">
    <name type="scientific">Schizopora paradoxa</name>
    <dbReference type="NCBI Taxonomy" id="27342"/>
    <lineage>
        <taxon>Eukaryota</taxon>
        <taxon>Fungi</taxon>
        <taxon>Dikarya</taxon>
        <taxon>Basidiomycota</taxon>
        <taxon>Agaricomycotina</taxon>
        <taxon>Agaricomycetes</taxon>
        <taxon>Hymenochaetales</taxon>
        <taxon>Schizoporaceae</taxon>
        <taxon>Schizopora</taxon>
    </lineage>
</organism>
<evidence type="ECO:0000313" key="3">
    <source>
        <dbReference type="Proteomes" id="UP000053477"/>
    </source>
</evidence>
<feature type="compositionally biased region" description="Polar residues" evidence="1">
    <location>
        <begin position="151"/>
        <end position="162"/>
    </location>
</feature>
<feature type="compositionally biased region" description="Polar residues" evidence="1">
    <location>
        <begin position="30"/>
        <end position="40"/>
    </location>
</feature>
<evidence type="ECO:0000313" key="2">
    <source>
        <dbReference type="EMBL" id="KLO07621.1"/>
    </source>
</evidence>
<gene>
    <name evidence="2" type="ORF">SCHPADRAFT_640231</name>
</gene>
<keyword evidence="3" id="KW-1185">Reference proteome</keyword>
<name>A0A0H2RS28_9AGAM</name>
<sequence>MSSPSHSSSSTMHYSSSSSSKDYSSALGSLMSTYGTSGTIPTPVHLLSSAESKSSSGLRRDGLSPPPPTPSQSCTSLLLHDKSRRSSLDSQRTLSSDSESDAASDTEDALGDLQSQYGLGSFGGAGMLAPTPTISCSASQPRRRKARKGDSASTHSESSSKIGSLFSRYGFGGSSILSRDSR</sequence>